<dbReference type="CDD" id="cd03465">
    <property type="entry name" value="URO-D_like"/>
    <property type="match status" value="1"/>
</dbReference>
<organism evidence="2 3">
    <name type="scientific">Marispirochaeta aestuarii</name>
    <dbReference type="NCBI Taxonomy" id="1963862"/>
    <lineage>
        <taxon>Bacteria</taxon>
        <taxon>Pseudomonadati</taxon>
        <taxon>Spirochaetota</taxon>
        <taxon>Spirochaetia</taxon>
        <taxon>Spirochaetales</taxon>
        <taxon>Spirochaetaceae</taxon>
        <taxon>Marispirochaeta</taxon>
    </lineage>
</organism>
<dbReference type="PANTHER" id="PTHR47099:SF1">
    <property type="entry name" value="METHYLCOBAMIDE:COM METHYLTRANSFERASE MTBA"/>
    <property type="match status" value="1"/>
</dbReference>
<sequence length="450" mass="49989">MTGKERIYAVMKNNYPDTVPWVPFAGVHAGKLKGYTAREVSTEGAKLLESLLEVNRIYKPDGQPVMFDLQIEAEILGCELVWAEDSPPTVKTHPLADTDEIPDTIPAAADGRLALEIETMKQMKQRVGDTTALYGLLCGPFTLASHLRGTNIFMDMIMNPGYVHRLLEYTNRVAKVLAGYFIDAGMDVIAAVDPLISQISPDHFAEFMEKPFTELFDCIRDRGAFSSFFVCGNATNNIEPMCRTKPDNISVDENVDLATAKEITDRYDVVLAGNIPLTSVMLFGNQQDNMKTVIDLMDSVSHDNLIISPGCDMPYATPIENTIAAEQAVHNTEATRTMVANYTKEDLVFEGELPDYPNLERPLIEVFTLDSATCAACTYMMASALDAKEHYGDRIDVVEYKYTVPENIARCGAMGVKQLPSIYINGELKYSSIIPSRDELFREIEGLLEK</sequence>
<dbReference type="Proteomes" id="UP000192343">
    <property type="component" value="Unassembled WGS sequence"/>
</dbReference>
<dbReference type="Gene3D" id="3.20.20.210">
    <property type="match status" value="1"/>
</dbReference>
<dbReference type="PANTHER" id="PTHR47099">
    <property type="entry name" value="METHYLCOBAMIDE:COM METHYLTRANSFERASE MTBA"/>
    <property type="match status" value="1"/>
</dbReference>
<evidence type="ECO:0000259" key="1">
    <source>
        <dbReference type="Pfam" id="PF01208"/>
    </source>
</evidence>
<feature type="domain" description="Uroporphyrinogen decarboxylase (URO-D)" evidence="1">
    <location>
        <begin position="3"/>
        <end position="331"/>
    </location>
</feature>
<protein>
    <submittedName>
        <fullName evidence="2">Uroporphyrinogen decarboxylase</fullName>
    </submittedName>
</protein>
<dbReference type="SUPFAM" id="SSF51726">
    <property type="entry name" value="UROD/MetE-like"/>
    <property type="match status" value="1"/>
</dbReference>
<proteinExistence type="predicted"/>
<dbReference type="Gene3D" id="3.40.30.10">
    <property type="entry name" value="Glutaredoxin"/>
    <property type="match status" value="1"/>
</dbReference>
<dbReference type="Pfam" id="PF01208">
    <property type="entry name" value="URO-D"/>
    <property type="match status" value="1"/>
</dbReference>
<accession>A0A1Y1RXS8</accession>
<dbReference type="InterPro" id="IPR052024">
    <property type="entry name" value="Methanogen_methyltrans"/>
</dbReference>
<dbReference type="InterPro" id="IPR038071">
    <property type="entry name" value="UROD/MetE-like_sf"/>
</dbReference>
<dbReference type="SUPFAM" id="SSF52833">
    <property type="entry name" value="Thioredoxin-like"/>
    <property type="match status" value="1"/>
</dbReference>
<gene>
    <name evidence="2" type="ORF">B4O97_10405</name>
</gene>
<dbReference type="OrthoDB" id="9780425at2"/>
<dbReference type="GO" id="GO:0004853">
    <property type="term" value="F:uroporphyrinogen decarboxylase activity"/>
    <property type="evidence" value="ECO:0007669"/>
    <property type="project" value="InterPro"/>
</dbReference>
<dbReference type="InterPro" id="IPR000257">
    <property type="entry name" value="Uroporphyrinogen_deCOase"/>
</dbReference>
<comment type="caution">
    <text evidence="2">The sequence shown here is derived from an EMBL/GenBank/DDBJ whole genome shotgun (WGS) entry which is preliminary data.</text>
</comment>
<dbReference type="AlphaFoldDB" id="A0A1Y1RXS8"/>
<dbReference type="InterPro" id="IPR036249">
    <property type="entry name" value="Thioredoxin-like_sf"/>
</dbReference>
<evidence type="ECO:0000313" key="2">
    <source>
        <dbReference type="EMBL" id="ORC35133.1"/>
    </source>
</evidence>
<reference evidence="2 3" key="1">
    <citation type="submission" date="2017-03" db="EMBL/GenBank/DDBJ databases">
        <title>Draft Genome sequence of Marispirochaeta sp. strain JC444.</title>
        <authorList>
            <person name="Shivani Y."/>
            <person name="Subhash Y."/>
            <person name="Sasikala C."/>
            <person name="Ramana C."/>
        </authorList>
    </citation>
    <scope>NUCLEOTIDE SEQUENCE [LARGE SCALE GENOMIC DNA]</scope>
    <source>
        <strain evidence="2 3">JC444</strain>
    </source>
</reference>
<keyword evidence="3" id="KW-1185">Reference proteome</keyword>
<dbReference type="STRING" id="1963862.B4O97_10405"/>
<dbReference type="EMBL" id="MWQY01000010">
    <property type="protein sequence ID" value="ORC35133.1"/>
    <property type="molecule type" value="Genomic_DNA"/>
</dbReference>
<dbReference type="RefSeq" id="WP_083050621.1">
    <property type="nucleotide sequence ID" value="NZ_MWQY01000010.1"/>
</dbReference>
<name>A0A1Y1RXS8_9SPIO</name>
<dbReference type="GO" id="GO:0006779">
    <property type="term" value="P:porphyrin-containing compound biosynthetic process"/>
    <property type="evidence" value="ECO:0007669"/>
    <property type="project" value="InterPro"/>
</dbReference>
<evidence type="ECO:0000313" key="3">
    <source>
        <dbReference type="Proteomes" id="UP000192343"/>
    </source>
</evidence>